<dbReference type="AlphaFoldDB" id="A0A2J6R3U8"/>
<dbReference type="InterPro" id="IPR016169">
    <property type="entry name" value="FAD-bd_PCMH_sub2"/>
</dbReference>
<dbReference type="InterPro" id="IPR036318">
    <property type="entry name" value="FAD-bd_PCMH-like_sf"/>
</dbReference>
<dbReference type="InterPro" id="IPR016166">
    <property type="entry name" value="FAD-bd_PCMH"/>
</dbReference>
<evidence type="ECO:0000313" key="6">
    <source>
        <dbReference type="EMBL" id="PMD33149.1"/>
    </source>
</evidence>
<reference evidence="6 7" key="1">
    <citation type="submission" date="2016-04" db="EMBL/GenBank/DDBJ databases">
        <title>A degradative enzymes factory behind the ericoid mycorrhizal symbiosis.</title>
        <authorList>
            <consortium name="DOE Joint Genome Institute"/>
            <person name="Martino E."/>
            <person name="Morin E."/>
            <person name="Grelet G."/>
            <person name="Kuo A."/>
            <person name="Kohler A."/>
            <person name="Daghino S."/>
            <person name="Barry K."/>
            <person name="Choi C."/>
            <person name="Cichocki N."/>
            <person name="Clum A."/>
            <person name="Copeland A."/>
            <person name="Hainaut M."/>
            <person name="Haridas S."/>
            <person name="Labutti K."/>
            <person name="Lindquist E."/>
            <person name="Lipzen A."/>
            <person name="Khouja H.-R."/>
            <person name="Murat C."/>
            <person name="Ohm R."/>
            <person name="Olson A."/>
            <person name="Spatafora J."/>
            <person name="Veneault-Fourrey C."/>
            <person name="Henrissat B."/>
            <person name="Grigoriev I."/>
            <person name="Martin F."/>
            <person name="Perotto S."/>
        </authorList>
    </citation>
    <scope>NUCLEOTIDE SEQUENCE [LARGE SCALE GENOMIC DNA]</scope>
    <source>
        <strain evidence="6 7">F</strain>
    </source>
</reference>
<organism evidence="6 7">
    <name type="scientific">Hyaloscypha variabilis (strain UAMH 11265 / GT02V1 / F)</name>
    <name type="common">Meliniomyces variabilis</name>
    <dbReference type="NCBI Taxonomy" id="1149755"/>
    <lineage>
        <taxon>Eukaryota</taxon>
        <taxon>Fungi</taxon>
        <taxon>Dikarya</taxon>
        <taxon>Ascomycota</taxon>
        <taxon>Pezizomycotina</taxon>
        <taxon>Leotiomycetes</taxon>
        <taxon>Helotiales</taxon>
        <taxon>Hyaloscyphaceae</taxon>
        <taxon>Hyaloscypha</taxon>
        <taxon>Hyaloscypha variabilis</taxon>
    </lineage>
</organism>
<dbReference type="Pfam" id="PF01565">
    <property type="entry name" value="FAD_binding_4"/>
    <property type="match status" value="1"/>
</dbReference>
<accession>A0A2J6R3U8</accession>
<dbReference type="PANTHER" id="PTHR42973">
    <property type="entry name" value="BINDING OXIDOREDUCTASE, PUTATIVE (AFU_ORTHOLOGUE AFUA_1G17690)-RELATED"/>
    <property type="match status" value="1"/>
</dbReference>
<proteinExistence type="inferred from homology"/>
<evidence type="ECO:0000256" key="3">
    <source>
        <dbReference type="ARBA" id="ARBA00022827"/>
    </source>
</evidence>
<dbReference type="PANTHER" id="PTHR42973:SF13">
    <property type="entry name" value="FAD-BINDING PCMH-TYPE DOMAIN-CONTAINING PROTEIN"/>
    <property type="match status" value="1"/>
</dbReference>
<keyword evidence="4" id="KW-0560">Oxidoreductase</keyword>
<dbReference type="GO" id="GO:0016491">
    <property type="term" value="F:oxidoreductase activity"/>
    <property type="evidence" value="ECO:0007669"/>
    <property type="project" value="UniProtKB-KW"/>
</dbReference>
<keyword evidence="3" id="KW-0274">FAD</keyword>
<dbReference type="InterPro" id="IPR006094">
    <property type="entry name" value="Oxid_FAD_bind_N"/>
</dbReference>
<dbReference type="OrthoDB" id="2151789at2759"/>
<comment type="similarity">
    <text evidence="1">Belongs to the oxygen-dependent FAD-linked oxidoreductase family.</text>
</comment>
<protein>
    <submittedName>
        <fullName evidence="6">FAD-binding domain-containing protein</fullName>
    </submittedName>
</protein>
<keyword evidence="2" id="KW-0285">Flavoprotein</keyword>
<dbReference type="Gene3D" id="3.30.465.10">
    <property type="match status" value="1"/>
</dbReference>
<evidence type="ECO:0000313" key="7">
    <source>
        <dbReference type="Proteomes" id="UP000235786"/>
    </source>
</evidence>
<evidence type="ECO:0000256" key="1">
    <source>
        <dbReference type="ARBA" id="ARBA00005466"/>
    </source>
</evidence>
<name>A0A2J6R3U8_HYAVF</name>
<dbReference type="Proteomes" id="UP000235786">
    <property type="component" value="Unassembled WGS sequence"/>
</dbReference>
<sequence length="409" mass="43646">MAQGVKLPNTPTCVVEVARPEDVSNVIKIIGNTRTPFAIKSGGHASNPGFSSTPGVFISLVRLNEVTLSSDKSTVEIGTGNVWTDVYAALDGTDVNVVGGRVTGPGVGGFSLGGGYSWLINQYRLTCDNVKALNLILPNGTITYIDSSQSDLFFALKGGLNRFGVVTSIIFNTVPQSNNVYGGIQIYSSEAIPDLIMATYEFQNEAADPKAQAILTINGGSIPGAVLLLFYDGPESPEACEPYNSIGGLNLSTVKSQSYASFSTGTPSQLQAGHRGAFQSMMTTRELAILNGGILLSYDLEPFQRYGEHATDSAFPHADSPLPLNLYYAWSLESEDAFWRGLIPQSIDHLTDVAKAKGIGSEPPVYLNYALDTYSGDQLYGATNAARLLSIQQEYDPNSVMKLAGGFSF</sequence>
<feature type="domain" description="FAD-binding PCMH-type" evidence="5">
    <location>
        <begin position="7"/>
        <end position="176"/>
    </location>
</feature>
<evidence type="ECO:0000256" key="4">
    <source>
        <dbReference type="ARBA" id="ARBA00023002"/>
    </source>
</evidence>
<evidence type="ECO:0000259" key="5">
    <source>
        <dbReference type="PROSITE" id="PS51387"/>
    </source>
</evidence>
<dbReference type="PROSITE" id="PS51387">
    <property type="entry name" value="FAD_PCMH"/>
    <property type="match status" value="1"/>
</dbReference>
<dbReference type="STRING" id="1149755.A0A2J6R3U8"/>
<keyword evidence="7" id="KW-1185">Reference proteome</keyword>
<dbReference type="InterPro" id="IPR050416">
    <property type="entry name" value="FAD-linked_Oxidoreductase"/>
</dbReference>
<dbReference type="GO" id="GO:0071949">
    <property type="term" value="F:FAD binding"/>
    <property type="evidence" value="ECO:0007669"/>
    <property type="project" value="InterPro"/>
</dbReference>
<dbReference type="SUPFAM" id="SSF56176">
    <property type="entry name" value="FAD-binding/transporter-associated domain-like"/>
    <property type="match status" value="1"/>
</dbReference>
<gene>
    <name evidence="6" type="ORF">L207DRAFT_590215</name>
</gene>
<evidence type="ECO:0000256" key="2">
    <source>
        <dbReference type="ARBA" id="ARBA00022630"/>
    </source>
</evidence>
<dbReference type="EMBL" id="KZ613957">
    <property type="protein sequence ID" value="PMD33149.1"/>
    <property type="molecule type" value="Genomic_DNA"/>
</dbReference>